<feature type="transmembrane region" description="Helical" evidence="1">
    <location>
        <begin position="15"/>
        <end position="32"/>
    </location>
</feature>
<comment type="caution">
    <text evidence="2">The sequence shown here is derived from an EMBL/GenBank/DDBJ whole genome shotgun (WGS) entry which is preliminary data.</text>
</comment>
<feature type="transmembrane region" description="Helical" evidence="1">
    <location>
        <begin position="135"/>
        <end position="155"/>
    </location>
</feature>
<keyword evidence="1" id="KW-0812">Transmembrane</keyword>
<name>A0ABN9TS25_9DINO</name>
<dbReference type="EMBL" id="CAUYUJ010015025">
    <property type="protein sequence ID" value="CAK0848963.1"/>
    <property type="molecule type" value="Genomic_DNA"/>
</dbReference>
<feature type="transmembrane region" description="Helical" evidence="1">
    <location>
        <begin position="235"/>
        <end position="255"/>
    </location>
</feature>
<dbReference type="Proteomes" id="UP001189429">
    <property type="component" value="Unassembled WGS sequence"/>
</dbReference>
<feature type="transmembrane region" description="Helical" evidence="1">
    <location>
        <begin position="75"/>
        <end position="94"/>
    </location>
</feature>
<keyword evidence="3" id="KW-1185">Reference proteome</keyword>
<feature type="transmembrane region" description="Helical" evidence="1">
    <location>
        <begin position="44"/>
        <end position="69"/>
    </location>
</feature>
<organism evidence="2 3">
    <name type="scientific">Prorocentrum cordatum</name>
    <dbReference type="NCBI Taxonomy" id="2364126"/>
    <lineage>
        <taxon>Eukaryota</taxon>
        <taxon>Sar</taxon>
        <taxon>Alveolata</taxon>
        <taxon>Dinophyceae</taxon>
        <taxon>Prorocentrales</taxon>
        <taxon>Prorocentraceae</taxon>
        <taxon>Prorocentrum</taxon>
    </lineage>
</organism>
<reference evidence="2" key="1">
    <citation type="submission" date="2023-10" db="EMBL/GenBank/DDBJ databases">
        <authorList>
            <person name="Chen Y."/>
            <person name="Shah S."/>
            <person name="Dougan E. K."/>
            <person name="Thang M."/>
            <person name="Chan C."/>
        </authorList>
    </citation>
    <scope>NUCLEOTIDE SEQUENCE [LARGE SCALE GENOMIC DNA]</scope>
</reference>
<evidence type="ECO:0000313" key="2">
    <source>
        <dbReference type="EMBL" id="CAK0848963.1"/>
    </source>
</evidence>
<evidence type="ECO:0000313" key="3">
    <source>
        <dbReference type="Proteomes" id="UP001189429"/>
    </source>
</evidence>
<evidence type="ECO:0000256" key="1">
    <source>
        <dbReference type="SAM" id="Phobius"/>
    </source>
</evidence>
<gene>
    <name evidence="2" type="ORF">PCOR1329_LOCUS41787</name>
</gene>
<feature type="transmembrane region" description="Helical" evidence="1">
    <location>
        <begin position="195"/>
        <end position="215"/>
    </location>
</feature>
<keyword evidence="1" id="KW-1133">Transmembrane helix</keyword>
<keyword evidence="1" id="KW-0472">Membrane</keyword>
<evidence type="ECO:0008006" key="4">
    <source>
        <dbReference type="Google" id="ProtNLM"/>
    </source>
</evidence>
<sequence>MHYFHVSVVVKKVCQATFIVLAAVGLAFLVARGGQLTFNPAFKFIGVVLFALVLTASVMSNAVVGIAVGPDWMKALFVGFVNPVVWEIVFITPARFLARTLWHNDASTSFIIVPLFVFGKQYMGRSIAALVDSPSVLVVLSALNCIWEVLLRVSLRCRDRCLYQWVFSSQLPPGKDAAAMLSYDRNRRMRALNSMSESIGEIVATWNGVAMIILLDVSVDGESPMNPWKAVQAGFVQSAFELLTDVVSVLLLSYFGIHILDLAGRRYWYWSAALACPVLAMSSFGLRALFSKALCHDPGFREATFVVCRRL</sequence>
<protein>
    <recommendedName>
        <fullName evidence="4">Solute carrier family 40 protein</fullName>
    </recommendedName>
</protein>
<proteinExistence type="predicted"/>
<feature type="transmembrane region" description="Helical" evidence="1">
    <location>
        <begin position="267"/>
        <end position="290"/>
    </location>
</feature>
<accession>A0ABN9TS25</accession>